<keyword evidence="3" id="KW-1185">Reference proteome</keyword>
<dbReference type="PROSITE" id="PS51186">
    <property type="entry name" value="GNAT"/>
    <property type="match status" value="1"/>
</dbReference>
<dbReference type="PATRIC" id="fig|1121338.3.peg.143"/>
<dbReference type="SUPFAM" id="SSF55729">
    <property type="entry name" value="Acyl-CoA N-acyltransferases (Nat)"/>
    <property type="match status" value="1"/>
</dbReference>
<evidence type="ECO:0000259" key="1">
    <source>
        <dbReference type="PROSITE" id="PS51186"/>
    </source>
</evidence>
<comment type="caution">
    <text evidence="2">The sequence shown here is derived from an EMBL/GenBank/DDBJ whole genome shotgun (WGS) entry which is preliminary data.</text>
</comment>
<accession>A0A151B740</accession>
<feature type="domain" description="N-acetyltransferase" evidence="1">
    <location>
        <begin position="54"/>
        <end position="182"/>
    </location>
</feature>
<organism evidence="2 3">
    <name type="scientific">Clostridium tepidiprofundi DSM 19306</name>
    <dbReference type="NCBI Taxonomy" id="1121338"/>
    <lineage>
        <taxon>Bacteria</taxon>
        <taxon>Bacillati</taxon>
        <taxon>Bacillota</taxon>
        <taxon>Clostridia</taxon>
        <taxon>Eubacteriales</taxon>
        <taxon>Clostridiaceae</taxon>
        <taxon>Clostridium</taxon>
    </lineage>
</organism>
<dbReference type="EMBL" id="LTBA01000001">
    <property type="protein sequence ID" value="KYH35748.1"/>
    <property type="molecule type" value="Genomic_DNA"/>
</dbReference>
<evidence type="ECO:0000313" key="3">
    <source>
        <dbReference type="Proteomes" id="UP000075531"/>
    </source>
</evidence>
<reference evidence="2 3" key="1">
    <citation type="submission" date="2016-02" db="EMBL/GenBank/DDBJ databases">
        <title>Genome sequence of Clostridium tepidiprofundi DSM 19306.</title>
        <authorList>
            <person name="Poehlein A."/>
            <person name="Daniel R."/>
        </authorList>
    </citation>
    <scope>NUCLEOTIDE SEQUENCE [LARGE SCALE GENOMIC DNA]</scope>
    <source>
        <strain evidence="2 3">DSM 19306</strain>
    </source>
</reference>
<keyword evidence="2" id="KW-0808">Transferase</keyword>
<dbReference type="Gene3D" id="3.40.630.30">
    <property type="match status" value="1"/>
</dbReference>
<dbReference type="RefSeq" id="WP_066821034.1">
    <property type="nucleotide sequence ID" value="NZ_LTBA01000001.1"/>
</dbReference>
<dbReference type="Proteomes" id="UP000075531">
    <property type="component" value="Unassembled WGS sequence"/>
</dbReference>
<dbReference type="GO" id="GO:0016747">
    <property type="term" value="F:acyltransferase activity, transferring groups other than amino-acyl groups"/>
    <property type="evidence" value="ECO:0007669"/>
    <property type="project" value="InterPro"/>
</dbReference>
<dbReference type="STRING" id="1121338.CLTEP_01410"/>
<proteinExistence type="predicted"/>
<sequence length="182" mass="22060">MYQLKKVYSRIFNYLKKSFTQNSFLNDKINKIEVYEMTYNLNDFEMYQFNDDDIKFVNFTIDKDEQLRCDIQNEIFNAPYRIPLQVTDIYWDEKQSYYRNEWSIFLKKGEQFIGYGQIILQDDIPQIVNLGIKKEFRGYGYGKQLLYYLLSLLVDTDYDSVKIRVEYKNNIAIDLYTKIGFI</sequence>
<dbReference type="AlphaFoldDB" id="A0A151B740"/>
<gene>
    <name evidence="2" type="ORF">CLTEP_01410</name>
</gene>
<dbReference type="Pfam" id="PF00583">
    <property type="entry name" value="Acetyltransf_1"/>
    <property type="match status" value="1"/>
</dbReference>
<dbReference type="InterPro" id="IPR000182">
    <property type="entry name" value="GNAT_dom"/>
</dbReference>
<protein>
    <submittedName>
        <fullName evidence="2">Ribosomal-protein-alanine N-acetyltransferase</fullName>
    </submittedName>
</protein>
<name>A0A151B740_9CLOT</name>
<evidence type="ECO:0000313" key="2">
    <source>
        <dbReference type="EMBL" id="KYH35748.1"/>
    </source>
</evidence>
<dbReference type="InterPro" id="IPR016181">
    <property type="entry name" value="Acyl_CoA_acyltransferase"/>
</dbReference>